<proteinExistence type="predicted"/>
<reference evidence="2 3" key="2">
    <citation type="journal article" date="2019" name="G3 (Bethesda)">
        <title>Hybrid Assembly of the Genome of the Entomopathogenic Nematode Steinernema carpocapsae Identifies the X-Chromosome.</title>
        <authorList>
            <person name="Serra L."/>
            <person name="Macchietto M."/>
            <person name="Macias-Munoz A."/>
            <person name="McGill C.J."/>
            <person name="Rodriguez I.M."/>
            <person name="Rodriguez B."/>
            <person name="Murad R."/>
            <person name="Mortazavi A."/>
        </authorList>
    </citation>
    <scope>NUCLEOTIDE SEQUENCE [LARGE SCALE GENOMIC DNA]</scope>
    <source>
        <strain evidence="2 3">ALL</strain>
    </source>
</reference>
<feature type="region of interest" description="Disordered" evidence="1">
    <location>
        <begin position="13"/>
        <end position="52"/>
    </location>
</feature>
<dbReference type="EMBL" id="AZBU02000006">
    <property type="protein sequence ID" value="TKR73815.1"/>
    <property type="molecule type" value="Genomic_DNA"/>
</dbReference>
<comment type="caution">
    <text evidence="2">The sequence shown here is derived from an EMBL/GenBank/DDBJ whole genome shotgun (WGS) entry which is preliminary data.</text>
</comment>
<feature type="compositionally biased region" description="Basic and acidic residues" evidence="1">
    <location>
        <begin position="41"/>
        <end position="52"/>
    </location>
</feature>
<feature type="compositionally biased region" description="Polar residues" evidence="1">
    <location>
        <begin position="17"/>
        <end position="36"/>
    </location>
</feature>
<organism evidence="2 3">
    <name type="scientific">Steinernema carpocapsae</name>
    <name type="common">Entomopathogenic nematode</name>
    <dbReference type="NCBI Taxonomy" id="34508"/>
    <lineage>
        <taxon>Eukaryota</taxon>
        <taxon>Metazoa</taxon>
        <taxon>Ecdysozoa</taxon>
        <taxon>Nematoda</taxon>
        <taxon>Chromadorea</taxon>
        <taxon>Rhabditida</taxon>
        <taxon>Tylenchina</taxon>
        <taxon>Panagrolaimomorpha</taxon>
        <taxon>Strongyloidoidea</taxon>
        <taxon>Steinernematidae</taxon>
        <taxon>Steinernema</taxon>
    </lineage>
</organism>
<evidence type="ECO:0000256" key="1">
    <source>
        <dbReference type="SAM" id="MobiDB-lite"/>
    </source>
</evidence>
<reference evidence="2 3" key="1">
    <citation type="journal article" date="2015" name="Genome Biol.">
        <title>Comparative genomics of Steinernema reveals deeply conserved gene regulatory networks.</title>
        <authorList>
            <person name="Dillman A.R."/>
            <person name="Macchietto M."/>
            <person name="Porter C.F."/>
            <person name="Rogers A."/>
            <person name="Williams B."/>
            <person name="Antoshechkin I."/>
            <person name="Lee M.M."/>
            <person name="Goodwin Z."/>
            <person name="Lu X."/>
            <person name="Lewis E.E."/>
            <person name="Goodrich-Blair H."/>
            <person name="Stock S.P."/>
            <person name="Adams B.J."/>
            <person name="Sternberg P.W."/>
            <person name="Mortazavi A."/>
        </authorList>
    </citation>
    <scope>NUCLEOTIDE SEQUENCE [LARGE SCALE GENOMIC DNA]</scope>
    <source>
        <strain evidence="2 3">ALL</strain>
    </source>
</reference>
<dbReference type="Proteomes" id="UP000298663">
    <property type="component" value="Unassembled WGS sequence"/>
</dbReference>
<name>A0A4V6A140_STECR</name>
<sequence length="83" mass="9516">MLQQESIYSELYKNGAKSPSQKFFSQTDKPISQSMKTTKKPRLDKQLTKSDQRKTRGCVTFTDLIRFEGHPTRGAQKDNFSLG</sequence>
<keyword evidence="3" id="KW-1185">Reference proteome</keyword>
<accession>A0A4V6A140</accession>
<evidence type="ECO:0000313" key="2">
    <source>
        <dbReference type="EMBL" id="TKR73815.1"/>
    </source>
</evidence>
<gene>
    <name evidence="2" type="ORF">L596_021082</name>
</gene>
<dbReference type="AlphaFoldDB" id="A0A4V6A140"/>
<evidence type="ECO:0000313" key="3">
    <source>
        <dbReference type="Proteomes" id="UP000298663"/>
    </source>
</evidence>
<protein>
    <submittedName>
        <fullName evidence="2">Uncharacterized protein</fullName>
    </submittedName>
</protein>